<keyword evidence="1" id="KW-0812">Transmembrane</keyword>
<dbReference type="EMBL" id="VIVN01000010">
    <property type="protein sequence ID" value="TWD97615.1"/>
    <property type="molecule type" value="Genomic_DNA"/>
</dbReference>
<sequence length="138" mass="14774">MVIYGVALLSFAYLAGQVLGDLLGKLIGVKANVGGVGISIFLLLLLIEYLTKKGKLNIQSQDGLKFWGAMYIPIVVAMAAQQNVMAAVKGGPLALLAGVITVIIMFLLIPLLDKVGKKEDSHDLEEELIEPNLELKAK</sequence>
<protein>
    <submittedName>
        <fullName evidence="2">Malonate transporter MadL subunit</fullName>
    </submittedName>
</protein>
<evidence type="ECO:0000313" key="2">
    <source>
        <dbReference type="EMBL" id="TWD97615.1"/>
    </source>
</evidence>
<evidence type="ECO:0000256" key="1">
    <source>
        <dbReference type="SAM" id="Phobius"/>
    </source>
</evidence>
<reference evidence="2 3" key="1">
    <citation type="submission" date="2019-06" db="EMBL/GenBank/DDBJ databases">
        <title>Sorghum-associated microbial communities from plants grown in Nebraska, USA.</title>
        <authorList>
            <person name="Schachtman D."/>
        </authorList>
    </citation>
    <scope>NUCLEOTIDE SEQUENCE [LARGE SCALE GENOMIC DNA]</scope>
    <source>
        <strain evidence="2 3">2482</strain>
    </source>
</reference>
<gene>
    <name evidence="2" type="ORF">FB550_110224</name>
</gene>
<dbReference type="GO" id="GO:0016020">
    <property type="term" value="C:membrane"/>
    <property type="evidence" value="ECO:0007669"/>
    <property type="project" value="InterPro"/>
</dbReference>
<evidence type="ECO:0000313" key="3">
    <source>
        <dbReference type="Proteomes" id="UP000319671"/>
    </source>
</evidence>
<dbReference type="RefSeq" id="WP_144566824.1">
    <property type="nucleotide sequence ID" value="NZ_VIVN01000010.1"/>
</dbReference>
<feature type="transmembrane region" description="Helical" evidence="1">
    <location>
        <begin position="63"/>
        <end position="81"/>
    </location>
</feature>
<organism evidence="2 3">
    <name type="scientific">Neobacillus bataviensis</name>
    <dbReference type="NCBI Taxonomy" id="220685"/>
    <lineage>
        <taxon>Bacteria</taxon>
        <taxon>Bacillati</taxon>
        <taxon>Bacillota</taxon>
        <taxon>Bacilli</taxon>
        <taxon>Bacillales</taxon>
        <taxon>Bacillaceae</taxon>
        <taxon>Neobacillus</taxon>
    </lineage>
</organism>
<accession>A0A561D2D9</accession>
<comment type="caution">
    <text evidence="2">The sequence shown here is derived from an EMBL/GenBank/DDBJ whole genome shotgun (WGS) entry which is preliminary data.</text>
</comment>
<dbReference type="InterPro" id="IPR004690">
    <property type="entry name" value="Maln_transptMadL"/>
</dbReference>
<feature type="transmembrane region" description="Helical" evidence="1">
    <location>
        <begin position="93"/>
        <end position="112"/>
    </location>
</feature>
<keyword evidence="1" id="KW-1133">Transmembrane helix</keyword>
<dbReference type="Proteomes" id="UP000319671">
    <property type="component" value="Unassembled WGS sequence"/>
</dbReference>
<keyword evidence="3" id="KW-1185">Reference proteome</keyword>
<dbReference type="NCBIfam" id="TIGR00807">
    <property type="entry name" value="malonate_madL"/>
    <property type="match status" value="1"/>
</dbReference>
<proteinExistence type="predicted"/>
<feature type="transmembrane region" description="Helical" evidence="1">
    <location>
        <begin position="30"/>
        <end position="51"/>
    </location>
</feature>
<keyword evidence="1" id="KW-0472">Membrane</keyword>
<dbReference type="Pfam" id="PF03817">
    <property type="entry name" value="MadL"/>
    <property type="match status" value="1"/>
</dbReference>
<dbReference type="AlphaFoldDB" id="A0A561D2D9"/>
<name>A0A561D2D9_9BACI</name>